<evidence type="ECO:0000256" key="1">
    <source>
        <dbReference type="ARBA" id="ARBA00006328"/>
    </source>
</evidence>
<dbReference type="CDD" id="cd05251">
    <property type="entry name" value="NmrA_like_SDR_a"/>
    <property type="match status" value="1"/>
</dbReference>
<comment type="similarity">
    <text evidence="1">Belongs to the NmrA-type oxidoreductase family.</text>
</comment>
<sequence length="316" mass="34870">MSKLLTVIGATGAQGGSVVAAALKSGVYKIRGVTRNVDSDASKALVSKGVEMVTADVNDESSLLLAFEGSHAVFAITNFFSSFAAHDAEETIEIEAQQGINLAKAASKTPSLRHYIWSSLPDNIKITDGKCRVPHFESKVKVDQFIKRDEDLLMKTTFLWMSYYSNNMVMPMMVPNLFRTSGKYLQVLPVADDTPITTTGDIRINAGIYALAVLDQLQLTLPGKIVLVEAETRTTRDIIKLWSDVSGKPAEYCQISLDHYDNLWPKWGREIGLTLQFWDAAREKSWTADQPVLTKKDLGISGLVGMKEVFSAVKWS</sequence>
<comment type="caution">
    <text evidence="4">The sequence shown here is derived from an EMBL/GenBank/DDBJ whole genome shotgun (WGS) entry which is preliminary data.</text>
</comment>
<keyword evidence="2" id="KW-0521">NADP</keyword>
<reference evidence="4" key="1">
    <citation type="submission" date="2022-12" db="EMBL/GenBank/DDBJ databases">
        <authorList>
            <person name="Petersen C."/>
        </authorList>
    </citation>
    <scope>NUCLEOTIDE SEQUENCE</scope>
    <source>
        <strain evidence="4">IBT 29495</strain>
    </source>
</reference>
<dbReference type="Proteomes" id="UP001149954">
    <property type="component" value="Unassembled WGS sequence"/>
</dbReference>
<dbReference type="OrthoDB" id="3358371at2759"/>
<name>A0A9W9XWD1_9EURO</name>
<evidence type="ECO:0000313" key="4">
    <source>
        <dbReference type="EMBL" id="KAJ5504131.1"/>
    </source>
</evidence>
<dbReference type="PANTHER" id="PTHR42748:SF28">
    <property type="entry name" value="NMRA-LIKE DOMAIN-CONTAINING PROTEIN"/>
    <property type="match status" value="1"/>
</dbReference>
<evidence type="ECO:0000256" key="2">
    <source>
        <dbReference type="ARBA" id="ARBA00022857"/>
    </source>
</evidence>
<accession>A0A9W9XWD1</accession>
<evidence type="ECO:0000259" key="3">
    <source>
        <dbReference type="Pfam" id="PF05368"/>
    </source>
</evidence>
<protein>
    <submittedName>
        <fullName evidence="4">HSCARG dehydrogenase</fullName>
    </submittedName>
</protein>
<feature type="domain" description="NmrA-like" evidence="3">
    <location>
        <begin position="1"/>
        <end position="266"/>
    </location>
</feature>
<keyword evidence="5" id="KW-1185">Reference proteome</keyword>
<dbReference type="Gene3D" id="3.40.50.720">
    <property type="entry name" value="NAD(P)-binding Rossmann-like Domain"/>
    <property type="match status" value="1"/>
</dbReference>
<dbReference type="PANTHER" id="PTHR42748">
    <property type="entry name" value="NITROGEN METABOLITE REPRESSION PROTEIN NMRA FAMILY MEMBER"/>
    <property type="match status" value="1"/>
</dbReference>
<dbReference type="SUPFAM" id="SSF51735">
    <property type="entry name" value="NAD(P)-binding Rossmann-fold domains"/>
    <property type="match status" value="1"/>
</dbReference>
<dbReference type="GO" id="GO:0005634">
    <property type="term" value="C:nucleus"/>
    <property type="evidence" value="ECO:0007669"/>
    <property type="project" value="TreeGrafter"/>
</dbReference>
<dbReference type="AlphaFoldDB" id="A0A9W9XWD1"/>
<dbReference type="EMBL" id="JAPWDS010000003">
    <property type="protein sequence ID" value="KAJ5504131.1"/>
    <property type="molecule type" value="Genomic_DNA"/>
</dbReference>
<reference evidence="4" key="2">
    <citation type="journal article" date="2023" name="IMA Fungus">
        <title>Comparative genomic study of the Penicillium genus elucidates a diverse pangenome and 15 lateral gene transfer events.</title>
        <authorList>
            <person name="Petersen C."/>
            <person name="Sorensen T."/>
            <person name="Nielsen M.R."/>
            <person name="Sondergaard T.E."/>
            <person name="Sorensen J.L."/>
            <person name="Fitzpatrick D.A."/>
            <person name="Frisvad J.C."/>
            <person name="Nielsen K.L."/>
        </authorList>
    </citation>
    <scope>NUCLEOTIDE SEQUENCE</scope>
    <source>
        <strain evidence="4">IBT 29495</strain>
    </source>
</reference>
<dbReference type="Gene3D" id="3.90.25.10">
    <property type="entry name" value="UDP-galactose 4-epimerase, domain 1"/>
    <property type="match status" value="1"/>
</dbReference>
<dbReference type="InterPro" id="IPR036291">
    <property type="entry name" value="NAD(P)-bd_dom_sf"/>
</dbReference>
<gene>
    <name evidence="4" type="ORF">N7463_007005</name>
</gene>
<evidence type="ECO:0000313" key="5">
    <source>
        <dbReference type="Proteomes" id="UP001149954"/>
    </source>
</evidence>
<dbReference type="Pfam" id="PF05368">
    <property type="entry name" value="NmrA"/>
    <property type="match status" value="1"/>
</dbReference>
<dbReference type="InterPro" id="IPR051164">
    <property type="entry name" value="NmrA-like_oxidored"/>
</dbReference>
<organism evidence="4 5">
    <name type="scientific">Penicillium fimorum</name>
    <dbReference type="NCBI Taxonomy" id="1882269"/>
    <lineage>
        <taxon>Eukaryota</taxon>
        <taxon>Fungi</taxon>
        <taxon>Dikarya</taxon>
        <taxon>Ascomycota</taxon>
        <taxon>Pezizomycotina</taxon>
        <taxon>Eurotiomycetes</taxon>
        <taxon>Eurotiomycetidae</taxon>
        <taxon>Eurotiales</taxon>
        <taxon>Aspergillaceae</taxon>
        <taxon>Penicillium</taxon>
    </lineage>
</organism>
<dbReference type="InterPro" id="IPR008030">
    <property type="entry name" value="NmrA-like"/>
</dbReference>
<proteinExistence type="inferred from homology"/>